<dbReference type="EC" id="2.1.2.9" evidence="1"/>
<dbReference type="Pfam" id="PF00551">
    <property type="entry name" value="Formyl_trans_N"/>
    <property type="match status" value="1"/>
</dbReference>
<dbReference type="Proteomes" id="UP000287171">
    <property type="component" value="Unassembled WGS sequence"/>
</dbReference>
<organism evidence="3 4">
    <name type="scientific">Dictyobacter alpinus</name>
    <dbReference type="NCBI Taxonomy" id="2014873"/>
    <lineage>
        <taxon>Bacteria</taxon>
        <taxon>Bacillati</taxon>
        <taxon>Chloroflexota</taxon>
        <taxon>Ktedonobacteria</taxon>
        <taxon>Ktedonobacterales</taxon>
        <taxon>Dictyobacteraceae</taxon>
        <taxon>Dictyobacter</taxon>
    </lineage>
</organism>
<dbReference type="Gene3D" id="3.40.50.12230">
    <property type="match status" value="1"/>
</dbReference>
<evidence type="ECO:0000313" key="3">
    <source>
        <dbReference type="EMBL" id="GCE24667.1"/>
    </source>
</evidence>
<gene>
    <name evidence="3" type="ORF">KDA_01510</name>
</gene>
<evidence type="ECO:0000313" key="4">
    <source>
        <dbReference type="Proteomes" id="UP000287171"/>
    </source>
</evidence>
<feature type="domain" description="Formyl transferase N-terminal" evidence="2">
    <location>
        <begin position="41"/>
        <end position="229"/>
    </location>
</feature>
<sequence>MDETSQALQQPQEAPTSKSIEPYQQSLRIIFFGMECDFSLPVLETLLRNNIHISAIVIPSNESQLPGIHVSPAISLKQPPRPQRGMLPMMTGATPSLVQLAWTHGIPIWQVSKLNAPETFEKLAAYQPDLLCVACFSKIIPHSILDLPALGCINVHPSMLPANRGPLPLFWTFYEGQASTGVTIHRMTEKLDSGPILEQEEIPVPEGISYTELELLCAQRGGRLLVNVIEKLAAGKSYEEPQDERQASYHSYPTDDDYVVNAHDWPVLHLYNFICGVASEERPVEILTSNHYLLATAAISYSCEGKETDIDGIQQDGHGSGTILCRDGWLRVYCR</sequence>
<keyword evidence="4" id="KW-1185">Reference proteome</keyword>
<dbReference type="RefSeq" id="WP_126625355.1">
    <property type="nucleotide sequence ID" value="NZ_BIFT01000001.1"/>
</dbReference>
<dbReference type="InterPro" id="IPR036477">
    <property type="entry name" value="Formyl_transf_N_sf"/>
</dbReference>
<dbReference type="GO" id="GO:0004479">
    <property type="term" value="F:methionyl-tRNA formyltransferase activity"/>
    <property type="evidence" value="ECO:0007669"/>
    <property type="project" value="UniProtKB-EC"/>
</dbReference>
<dbReference type="SUPFAM" id="SSF53328">
    <property type="entry name" value="Formyltransferase"/>
    <property type="match status" value="1"/>
</dbReference>
<dbReference type="GO" id="GO:0005829">
    <property type="term" value="C:cytosol"/>
    <property type="evidence" value="ECO:0007669"/>
    <property type="project" value="TreeGrafter"/>
</dbReference>
<protein>
    <recommendedName>
        <fullName evidence="1">methionyl-tRNA formyltransferase</fullName>
        <ecNumber evidence="1">2.1.2.9</ecNumber>
    </recommendedName>
</protein>
<dbReference type="PROSITE" id="PS00373">
    <property type="entry name" value="GART"/>
    <property type="match status" value="1"/>
</dbReference>
<dbReference type="PANTHER" id="PTHR11138:SF5">
    <property type="entry name" value="METHIONYL-TRNA FORMYLTRANSFERASE, MITOCHONDRIAL"/>
    <property type="match status" value="1"/>
</dbReference>
<accession>A0A402B028</accession>
<dbReference type="CDD" id="cd08646">
    <property type="entry name" value="FMT_core_Met-tRNA-FMT_N"/>
    <property type="match status" value="1"/>
</dbReference>
<evidence type="ECO:0000259" key="2">
    <source>
        <dbReference type="Pfam" id="PF00551"/>
    </source>
</evidence>
<dbReference type="EMBL" id="BIFT01000001">
    <property type="protein sequence ID" value="GCE24667.1"/>
    <property type="molecule type" value="Genomic_DNA"/>
</dbReference>
<comment type="caution">
    <text evidence="3">The sequence shown here is derived from an EMBL/GenBank/DDBJ whole genome shotgun (WGS) entry which is preliminary data.</text>
</comment>
<dbReference type="InterPro" id="IPR041711">
    <property type="entry name" value="Met-tRNA-FMT_N"/>
</dbReference>
<evidence type="ECO:0000256" key="1">
    <source>
        <dbReference type="ARBA" id="ARBA00012261"/>
    </source>
</evidence>
<name>A0A402B028_9CHLR</name>
<dbReference type="OrthoDB" id="9802815at2"/>
<reference evidence="4" key="1">
    <citation type="submission" date="2018-12" db="EMBL/GenBank/DDBJ databases">
        <title>Tengunoibacter tsumagoiensis gen. nov., sp. nov., Dictyobacter kobayashii sp. nov., D. alpinus sp. nov., and D. joshuensis sp. nov. and description of Dictyobacteraceae fam. nov. within the order Ktedonobacterales isolated from Tengu-no-mugimeshi.</title>
        <authorList>
            <person name="Wang C.M."/>
            <person name="Zheng Y."/>
            <person name="Sakai Y."/>
            <person name="Toyoda A."/>
            <person name="Minakuchi Y."/>
            <person name="Abe K."/>
            <person name="Yokota A."/>
            <person name="Yabe S."/>
        </authorList>
    </citation>
    <scope>NUCLEOTIDE SEQUENCE [LARGE SCALE GENOMIC DNA]</scope>
    <source>
        <strain evidence="4">Uno16</strain>
    </source>
</reference>
<dbReference type="InterPro" id="IPR002376">
    <property type="entry name" value="Formyl_transf_N"/>
</dbReference>
<dbReference type="AlphaFoldDB" id="A0A402B028"/>
<proteinExistence type="predicted"/>
<dbReference type="InterPro" id="IPR001555">
    <property type="entry name" value="GART_AS"/>
</dbReference>
<dbReference type="PANTHER" id="PTHR11138">
    <property type="entry name" value="METHIONYL-TRNA FORMYLTRANSFERASE"/>
    <property type="match status" value="1"/>
</dbReference>